<dbReference type="InterPro" id="IPR052953">
    <property type="entry name" value="Ser-rich/MCO-related"/>
</dbReference>
<gene>
    <name evidence="2" type="ORF">K443DRAFT_671747</name>
</gene>
<proteinExistence type="predicted"/>
<dbReference type="OrthoDB" id="2331100at2759"/>
<dbReference type="Gene3D" id="2.60.40.420">
    <property type="entry name" value="Cupredoxins - blue copper proteins"/>
    <property type="match status" value="1"/>
</dbReference>
<dbReference type="PANTHER" id="PTHR34883:SF4">
    <property type="entry name" value="CUPREDOXIN"/>
    <property type="match status" value="1"/>
</dbReference>
<dbReference type="EMBL" id="KN838539">
    <property type="protein sequence ID" value="KIK09255.1"/>
    <property type="molecule type" value="Genomic_DNA"/>
</dbReference>
<sequence length="143" mass="15021">MHFVALCMVLSGLLGVTFSKIVVITVGGNTTSNAGLVFSPESVVADLGDTVFFNFTQGNHTVTQSSFASPCIPIHETDSTVNGFDSSFRDAGNGTAITNLPITVIDPNTTVWFFDFNTCGLGGVGGINVNQSSYQTLDGFQVL</sequence>
<evidence type="ECO:0000256" key="1">
    <source>
        <dbReference type="SAM" id="SignalP"/>
    </source>
</evidence>
<feature type="signal peptide" evidence="1">
    <location>
        <begin position="1"/>
        <end position="19"/>
    </location>
</feature>
<dbReference type="PANTHER" id="PTHR34883">
    <property type="entry name" value="SERINE-RICH PROTEIN, PUTATIVE-RELATED-RELATED"/>
    <property type="match status" value="1"/>
</dbReference>
<evidence type="ECO:0000313" key="2">
    <source>
        <dbReference type="EMBL" id="KIK09255.1"/>
    </source>
</evidence>
<reference evidence="3" key="2">
    <citation type="submission" date="2015-01" db="EMBL/GenBank/DDBJ databases">
        <title>Evolutionary Origins and Diversification of the Mycorrhizal Mutualists.</title>
        <authorList>
            <consortium name="DOE Joint Genome Institute"/>
            <consortium name="Mycorrhizal Genomics Consortium"/>
            <person name="Kohler A."/>
            <person name="Kuo A."/>
            <person name="Nagy L.G."/>
            <person name="Floudas D."/>
            <person name="Copeland A."/>
            <person name="Barry K.W."/>
            <person name="Cichocki N."/>
            <person name="Veneault-Fourrey C."/>
            <person name="LaButti K."/>
            <person name="Lindquist E.A."/>
            <person name="Lipzen A."/>
            <person name="Lundell T."/>
            <person name="Morin E."/>
            <person name="Murat C."/>
            <person name="Riley R."/>
            <person name="Ohm R."/>
            <person name="Sun H."/>
            <person name="Tunlid A."/>
            <person name="Henrissat B."/>
            <person name="Grigoriev I.V."/>
            <person name="Hibbett D.S."/>
            <person name="Martin F."/>
        </authorList>
    </citation>
    <scope>NUCLEOTIDE SEQUENCE [LARGE SCALE GENOMIC DNA]</scope>
    <source>
        <strain evidence="3">LaAM-08-1</strain>
    </source>
</reference>
<protein>
    <submittedName>
        <fullName evidence="2">Uncharacterized protein</fullName>
    </submittedName>
</protein>
<keyword evidence="1" id="KW-0732">Signal</keyword>
<dbReference type="HOGENOM" id="CLU_053381_7_3_1"/>
<feature type="chain" id="PRO_5002216661" evidence="1">
    <location>
        <begin position="20"/>
        <end position="143"/>
    </location>
</feature>
<dbReference type="Proteomes" id="UP000054477">
    <property type="component" value="Unassembled WGS sequence"/>
</dbReference>
<evidence type="ECO:0000313" key="3">
    <source>
        <dbReference type="Proteomes" id="UP000054477"/>
    </source>
</evidence>
<accession>A0A0C9XAE7</accession>
<name>A0A0C9XAE7_9AGAR</name>
<dbReference type="AlphaFoldDB" id="A0A0C9XAE7"/>
<dbReference type="SUPFAM" id="SSF49503">
    <property type="entry name" value="Cupredoxins"/>
    <property type="match status" value="1"/>
</dbReference>
<reference evidence="2 3" key="1">
    <citation type="submission" date="2014-04" db="EMBL/GenBank/DDBJ databases">
        <authorList>
            <consortium name="DOE Joint Genome Institute"/>
            <person name="Kuo A."/>
            <person name="Kohler A."/>
            <person name="Nagy L.G."/>
            <person name="Floudas D."/>
            <person name="Copeland A."/>
            <person name="Barry K.W."/>
            <person name="Cichocki N."/>
            <person name="Veneault-Fourrey C."/>
            <person name="LaButti K."/>
            <person name="Lindquist E.A."/>
            <person name="Lipzen A."/>
            <person name="Lundell T."/>
            <person name="Morin E."/>
            <person name="Murat C."/>
            <person name="Sun H."/>
            <person name="Tunlid A."/>
            <person name="Henrissat B."/>
            <person name="Grigoriev I.V."/>
            <person name="Hibbett D.S."/>
            <person name="Martin F."/>
            <person name="Nordberg H.P."/>
            <person name="Cantor M.N."/>
            <person name="Hua S.X."/>
        </authorList>
    </citation>
    <scope>NUCLEOTIDE SEQUENCE [LARGE SCALE GENOMIC DNA]</scope>
    <source>
        <strain evidence="2 3">LaAM-08-1</strain>
    </source>
</reference>
<keyword evidence="3" id="KW-1185">Reference proteome</keyword>
<organism evidence="2 3">
    <name type="scientific">Laccaria amethystina LaAM-08-1</name>
    <dbReference type="NCBI Taxonomy" id="1095629"/>
    <lineage>
        <taxon>Eukaryota</taxon>
        <taxon>Fungi</taxon>
        <taxon>Dikarya</taxon>
        <taxon>Basidiomycota</taxon>
        <taxon>Agaricomycotina</taxon>
        <taxon>Agaricomycetes</taxon>
        <taxon>Agaricomycetidae</taxon>
        <taxon>Agaricales</taxon>
        <taxon>Agaricineae</taxon>
        <taxon>Hydnangiaceae</taxon>
        <taxon>Laccaria</taxon>
    </lineage>
</organism>
<dbReference type="InterPro" id="IPR008972">
    <property type="entry name" value="Cupredoxin"/>
</dbReference>